<name>A0A8X6FMH1_TRICU</name>
<evidence type="ECO:0000313" key="1">
    <source>
        <dbReference type="EMBL" id="GFQ84098.1"/>
    </source>
</evidence>
<proteinExistence type="predicted"/>
<gene>
    <name evidence="1" type="ORF">TNCT_160581</name>
</gene>
<sequence>IAVFRKSNKGLNQYFSSV</sequence>
<dbReference type="EMBL" id="BMAO01002891">
    <property type="protein sequence ID" value="GFQ84098.1"/>
    <property type="molecule type" value="Genomic_DNA"/>
</dbReference>
<accession>A0A8X6FMH1</accession>
<dbReference type="Proteomes" id="UP000887116">
    <property type="component" value="Unassembled WGS sequence"/>
</dbReference>
<evidence type="ECO:0000313" key="2">
    <source>
        <dbReference type="Proteomes" id="UP000887116"/>
    </source>
</evidence>
<keyword evidence="2" id="KW-1185">Reference proteome</keyword>
<dbReference type="AlphaFoldDB" id="A0A8X6FMH1"/>
<feature type="non-terminal residue" evidence="1">
    <location>
        <position position="1"/>
    </location>
</feature>
<reference evidence="1" key="1">
    <citation type="submission" date="2020-07" db="EMBL/GenBank/DDBJ databases">
        <title>Multicomponent nature underlies the extraordinary mechanical properties of spider dragline silk.</title>
        <authorList>
            <person name="Kono N."/>
            <person name="Nakamura H."/>
            <person name="Mori M."/>
            <person name="Yoshida Y."/>
            <person name="Ohtoshi R."/>
            <person name="Malay A.D."/>
            <person name="Moran D.A.P."/>
            <person name="Tomita M."/>
            <person name="Numata K."/>
            <person name="Arakawa K."/>
        </authorList>
    </citation>
    <scope>NUCLEOTIDE SEQUENCE</scope>
</reference>
<organism evidence="1 2">
    <name type="scientific">Trichonephila clavata</name>
    <name type="common">Joro spider</name>
    <name type="synonym">Nephila clavata</name>
    <dbReference type="NCBI Taxonomy" id="2740835"/>
    <lineage>
        <taxon>Eukaryota</taxon>
        <taxon>Metazoa</taxon>
        <taxon>Ecdysozoa</taxon>
        <taxon>Arthropoda</taxon>
        <taxon>Chelicerata</taxon>
        <taxon>Arachnida</taxon>
        <taxon>Araneae</taxon>
        <taxon>Araneomorphae</taxon>
        <taxon>Entelegynae</taxon>
        <taxon>Araneoidea</taxon>
        <taxon>Nephilidae</taxon>
        <taxon>Trichonephila</taxon>
    </lineage>
</organism>
<comment type="caution">
    <text evidence="1">The sequence shown here is derived from an EMBL/GenBank/DDBJ whole genome shotgun (WGS) entry which is preliminary data.</text>
</comment>
<protein>
    <submittedName>
        <fullName evidence="1">Uncharacterized protein</fullName>
    </submittedName>
</protein>